<reference evidence="2 3" key="1">
    <citation type="submission" date="2016-07" db="EMBL/GenBank/DDBJ databases">
        <title>Bacillus oceanisediminis whole genome.</title>
        <authorList>
            <person name="Pal Y."/>
            <person name="Verma A."/>
            <person name="Mual P."/>
            <person name="Srinivasan K."/>
        </authorList>
    </citation>
    <scope>NUCLEOTIDE SEQUENCE [LARGE SCALE GENOMIC DNA]</scope>
    <source>
        <strain evidence="2 3">Bhandara28</strain>
    </source>
</reference>
<dbReference type="InterPro" id="IPR054203">
    <property type="entry name" value="DUF6908"/>
</dbReference>
<accession>A0ABX3CMY2</accession>
<dbReference type="EMBL" id="MBRJ01000039">
    <property type="protein sequence ID" value="OHX45029.1"/>
    <property type="molecule type" value="Genomic_DNA"/>
</dbReference>
<comment type="caution">
    <text evidence="2">The sequence shown here is derived from an EMBL/GenBank/DDBJ whole genome shotgun (WGS) entry which is preliminary data.</text>
</comment>
<sequence length="145" mass="16808">MRNQPTTIYNHLEKIFTRIGKSYKDMGLGESISLESGGLMDFVISRIDTDVLALEHNYVQNGDIMVDPRNDVRIVEHCSDLKLVEALNYEQHNLGLYCEIYTWKDDKCFVDTRLRNEVNNFLCEWLQNINSQGYSLKPQNAQLSS</sequence>
<dbReference type="Proteomes" id="UP000180194">
    <property type="component" value="Unassembled WGS sequence"/>
</dbReference>
<keyword evidence="3" id="KW-1185">Reference proteome</keyword>
<evidence type="ECO:0000259" key="1">
    <source>
        <dbReference type="Pfam" id="PF21849"/>
    </source>
</evidence>
<organism evidence="2 3">
    <name type="scientific">Cytobacillus oceanisediminis</name>
    <dbReference type="NCBI Taxonomy" id="665099"/>
    <lineage>
        <taxon>Bacteria</taxon>
        <taxon>Bacillati</taxon>
        <taxon>Bacillota</taxon>
        <taxon>Bacilli</taxon>
        <taxon>Bacillales</taxon>
        <taxon>Bacillaceae</taxon>
        <taxon>Cytobacillus</taxon>
    </lineage>
</organism>
<dbReference type="Pfam" id="PF21849">
    <property type="entry name" value="DUF6908"/>
    <property type="match status" value="1"/>
</dbReference>
<gene>
    <name evidence="2" type="ORF">BBV17_24200</name>
</gene>
<evidence type="ECO:0000313" key="2">
    <source>
        <dbReference type="EMBL" id="OHX45029.1"/>
    </source>
</evidence>
<evidence type="ECO:0000313" key="3">
    <source>
        <dbReference type="Proteomes" id="UP000180194"/>
    </source>
</evidence>
<proteinExistence type="predicted"/>
<name>A0ABX3CMY2_9BACI</name>
<feature type="domain" description="DUF6908" evidence="1">
    <location>
        <begin position="15"/>
        <end position="134"/>
    </location>
</feature>
<dbReference type="RefSeq" id="WP_009335665.1">
    <property type="nucleotide sequence ID" value="NZ_JAMAWK010000009.1"/>
</dbReference>
<protein>
    <recommendedName>
        <fullName evidence="1">DUF6908 domain-containing protein</fullName>
    </recommendedName>
</protein>